<dbReference type="EnsemblMetazoa" id="AARA002699-RA">
    <property type="protein sequence ID" value="AARA002699-PA"/>
    <property type="gene ID" value="AARA002699"/>
</dbReference>
<dbReference type="KEGG" id="aara:120902705"/>
<dbReference type="Proteomes" id="UP000075840">
    <property type="component" value="Unassembled WGS sequence"/>
</dbReference>
<dbReference type="AlphaFoldDB" id="A0A182HN63"/>
<dbReference type="InterPro" id="IPR009003">
    <property type="entry name" value="Peptidase_S1_PA"/>
</dbReference>
<organism evidence="1 2">
    <name type="scientific">Anopheles arabiensis</name>
    <name type="common">Mosquito</name>
    <dbReference type="NCBI Taxonomy" id="7173"/>
    <lineage>
        <taxon>Eukaryota</taxon>
        <taxon>Metazoa</taxon>
        <taxon>Ecdysozoa</taxon>
        <taxon>Arthropoda</taxon>
        <taxon>Hexapoda</taxon>
        <taxon>Insecta</taxon>
        <taxon>Pterygota</taxon>
        <taxon>Neoptera</taxon>
        <taxon>Endopterygota</taxon>
        <taxon>Diptera</taxon>
        <taxon>Nematocera</taxon>
        <taxon>Culicoidea</taxon>
        <taxon>Culicidae</taxon>
        <taxon>Anophelinae</taxon>
        <taxon>Anopheles</taxon>
    </lineage>
</organism>
<dbReference type="VEuPathDB" id="VectorBase:AARA21_003101"/>
<name>A0A182HN63_ANOAR</name>
<dbReference type="VEuPathDB" id="VectorBase:AARA002699"/>
<evidence type="ECO:0000313" key="1">
    <source>
        <dbReference type="EnsemblMetazoa" id="AARA002699-PA"/>
    </source>
</evidence>
<dbReference type="SUPFAM" id="SSF50494">
    <property type="entry name" value="Trypsin-like serine proteases"/>
    <property type="match status" value="1"/>
</dbReference>
<dbReference type="GeneID" id="120902705"/>
<reference evidence="1" key="1">
    <citation type="submission" date="2022-08" db="UniProtKB">
        <authorList>
            <consortium name="EnsemblMetazoa"/>
        </authorList>
    </citation>
    <scope>IDENTIFICATION</scope>
    <source>
        <strain evidence="1">Dongola</strain>
    </source>
</reference>
<accession>A0A182HN63</accession>
<proteinExistence type="predicted"/>
<protein>
    <submittedName>
        <fullName evidence="1">Uncharacterized protein</fullName>
    </submittedName>
</protein>
<dbReference type="RefSeq" id="XP_040167612.1">
    <property type="nucleotide sequence ID" value="XM_040311678.1"/>
</dbReference>
<dbReference type="EMBL" id="APCN01001856">
    <property type="status" value="NOT_ANNOTATED_CDS"/>
    <property type="molecule type" value="Genomic_DNA"/>
</dbReference>
<evidence type="ECO:0000313" key="2">
    <source>
        <dbReference type="Proteomes" id="UP000075840"/>
    </source>
</evidence>
<sequence>MSNRNRTGTLITIGVLLTIVSGPAFCETFQFPEFVAVEGDAGAACGGWIIDKVLRPHVLTTAACVKRGSRSVRQLLVRYGSAEVTSRTSSLAIDRMLTFGEDERLVVLSTFGRLRRNPPVSAPTDQRLNGTSLLCWQRTTDGALQKTLLKVAPDQRHTLKHLIDTLHCRDSETGEYHLEGALIMENLIPAAMLTVRTRDESSICGTSVDILELSDLSSASGDARSMIDTPLVEPVPDNGFPLDQPNSPFGYIVYVIFMGYCILYTLMFFIYGLMRTNPSTDL</sequence>
<keyword evidence="2" id="KW-1185">Reference proteome</keyword>